<dbReference type="Proteomes" id="UP000321181">
    <property type="component" value="Unassembled WGS sequence"/>
</dbReference>
<sequence>MVDDGTAAPVPPAARHGAGGTAETHDAGWVPDVLGAGWSARTLPLRPDHEGEVVATLVRRESTGPSTRRAVLYLHGYVDYFFQRHLGDVWAEHGYDFYALDLRKYGRSLRRWQTPNDVTDLRTYLEELSAAAHVVREEEGHDTLVVMGHSTGGLLASLWAHAERGRAVVDAVVLNSPWFDLNRDWFQRVVLTRVLDVVGGVAPRLVVGHLAVHYGQSLHVGSGGPWEYDLTWKPHEGFPIRAGWIRSIRRGHARLARGLAIDCPVLLCCSTRSGPHDRWHEELATTDSVLDVRHMVARAPHLGDDVTVVQVPDGVHDLALSGDVPRARFLDEVLAWTHETLDLSRP</sequence>
<dbReference type="RefSeq" id="WP_186816347.1">
    <property type="nucleotide sequence ID" value="NZ_BAAARM010000001.1"/>
</dbReference>
<evidence type="ECO:0000256" key="1">
    <source>
        <dbReference type="SAM" id="MobiDB-lite"/>
    </source>
</evidence>
<dbReference type="InterPro" id="IPR029058">
    <property type="entry name" value="AB_hydrolase_fold"/>
</dbReference>
<gene>
    <name evidence="3" type="ORF">CAE01nite_00280</name>
</gene>
<proteinExistence type="predicted"/>
<dbReference type="InterPro" id="IPR022742">
    <property type="entry name" value="Hydrolase_4"/>
</dbReference>
<evidence type="ECO:0000313" key="3">
    <source>
        <dbReference type="EMBL" id="GEO32303.1"/>
    </source>
</evidence>
<dbReference type="Gene3D" id="3.40.50.1820">
    <property type="entry name" value="alpha/beta hydrolase"/>
    <property type="match status" value="1"/>
</dbReference>
<keyword evidence="3" id="KW-0378">Hydrolase</keyword>
<reference evidence="3 4" key="1">
    <citation type="submission" date="2019-07" db="EMBL/GenBank/DDBJ databases">
        <title>Whole genome shotgun sequence of Cellulomonas aerilata NBRC 106308.</title>
        <authorList>
            <person name="Hosoyama A."/>
            <person name="Uohara A."/>
            <person name="Ohji S."/>
            <person name="Ichikawa N."/>
        </authorList>
    </citation>
    <scope>NUCLEOTIDE SEQUENCE [LARGE SCALE GENOMIC DNA]</scope>
    <source>
        <strain evidence="3 4">NBRC 106308</strain>
    </source>
</reference>
<keyword evidence="4" id="KW-1185">Reference proteome</keyword>
<dbReference type="EMBL" id="BJYY01000001">
    <property type="protein sequence ID" value="GEO32303.1"/>
    <property type="molecule type" value="Genomic_DNA"/>
</dbReference>
<dbReference type="GO" id="GO:0016787">
    <property type="term" value="F:hydrolase activity"/>
    <property type="evidence" value="ECO:0007669"/>
    <property type="project" value="UniProtKB-KW"/>
</dbReference>
<dbReference type="Pfam" id="PF12146">
    <property type="entry name" value="Hydrolase_4"/>
    <property type="match status" value="1"/>
</dbReference>
<feature type="region of interest" description="Disordered" evidence="1">
    <location>
        <begin position="1"/>
        <end position="27"/>
    </location>
</feature>
<protein>
    <submittedName>
        <fullName evidence="3">Alpha/beta hydrolase</fullName>
    </submittedName>
</protein>
<accession>A0A512D749</accession>
<dbReference type="InterPro" id="IPR051044">
    <property type="entry name" value="MAG_DAG_Lipase"/>
</dbReference>
<name>A0A512D749_9CELL</name>
<dbReference type="AlphaFoldDB" id="A0A512D749"/>
<evidence type="ECO:0000313" key="4">
    <source>
        <dbReference type="Proteomes" id="UP000321181"/>
    </source>
</evidence>
<dbReference type="PANTHER" id="PTHR11614">
    <property type="entry name" value="PHOSPHOLIPASE-RELATED"/>
    <property type="match status" value="1"/>
</dbReference>
<organism evidence="3 4">
    <name type="scientific">Cellulomonas aerilata</name>
    <dbReference type="NCBI Taxonomy" id="515326"/>
    <lineage>
        <taxon>Bacteria</taxon>
        <taxon>Bacillati</taxon>
        <taxon>Actinomycetota</taxon>
        <taxon>Actinomycetes</taxon>
        <taxon>Micrococcales</taxon>
        <taxon>Cellulomonadaceae</taxon>
        <taxon>Cellulomonas</taxon>
    </lineage>
</organism>
<feature type="domain" description="Serine aminopeptidase S33" evidence="2">
    <location>
        <begin position="66"/>
        <end position="269"/>
    </location>
</feature>
<evidence type="ECO:0000259" key="2">
    <source>
        <dbReference type="Pfam" id="PF12146"/>
    </source>
</evidence>
<dbReference type="SUPFAM" id="SSF53474">
    <property type="entry name" value="alpha/beta-Hydrolases"/>
    <property type="match status" value="1"/>
</dbReference>
<comment type="caution">
    <text evidence="3">The sequence shown here is derived from an EMBL/GenBank/DDBJ whole genome shotgun (WGS) entry which is preliminary data.</text>
</comment>